<organism evidence="1 2">
    <name type="scientific">Listeria immobilis</name>
    <dbReference type="NCBI Taxonomy" id="2713502"/>
    <lineage>
        <taxon>Bacteria</taxon>
        <taxon>Bacillati</taxon>
        <taxon>Bacillota</taxon>
        <taxon>Bacilli</taxon>
        <taxon>Bacillales</taxon>
        <taxon>Listeriaceae</taxon>
        <taxon>Listeria</taxon>
    </lineage>
</organism>
<dbReference type="EMBL" id="JAASUB010000004">
    <property type="protein sequence ID" value="MBC1509011.1"/>
    <property type="molecule type" value="Genomic_DNA"/>
</dbReference>
<name>A0ABR6STK1_9LIST</name>
<evidence type="ECO:0000313" key="1">
    <source>
        <dbReference type="EMBL" id="MBC1509011.1"/>
    </source>
</evidence>
<comment type="caution">
    <text evidence="1">The sequence shown here is derived from an EMBL/GenBank/DDBJ whole genome shotgun (WGS) entry which is preliminary data.</text>
</comment>
<dbReference type="Proteomes" id="UP000587800">
    <property type="component" value="Unassembled WGS sequence"/>
</dbReference>
<reference evidence="1 2" key="1">
    <citation type="submission" date="2020-03" db="EMBL/GenBank/DDBJ databases">
        <title>Soil Listeria distribution.</title>
        <authorList>
            <person name="Liao J."/>
            <person name="Wiedmann M."/>
        </authorList>
    </citation>
    <scope>NUCLEOTIDE SEQUENCE [LARGE SCALE GENOMIC DNA]</scope>
    <source>
        <strain evidence="1 2">FSL L7-1515</strain>
    </source>
</reference>
<gene>
    <name evidence="1" type="ORF">HCJ59_03660</name>
</gene>
<protein>
    <submittedName>
        <fullName evidence="1">Uncharacterized protein</fullName>
    </submittedName>
</protein>
<proteinExistence type="predicted"/>
<evidence type="ECO:0000313" key="2">
    <source>
        <dbReference type="Proteomes" id="UP000587800"/>
    </source>
</evidence>
<accession>A0ABR6STK1</accession>
<dbReference type="RefSeq" id="WP_185395513.1">
    <property type="nucleotide sequence ID" value="NZ_JAASTU010000015.1"/>
</dbReference>
<keyword evidence="2" id="KW-1185">Reference proteome</keyword>
<sequence>MTRQYSYREKMYHDLRDKLRNNEDVTTADLSNALWLYEKALKAYEKMLNERIEAPTVYREIKPIFMKGGYSYSPMENGVTVDYSSHKPSLFGGTGRIEKGIWIFLEVEVATC</sequence>